<dbReference type="VEuPathDB" id="FungiDB:AB675_48"/>
<dbReference type="PRINTS" id="PR00420">
    <property type="entry name" value="RNGMNOXGNASE"/>
</dbReference>
<proteinExistence type="predicted"/>
<name>A0A0N1NV99_9EURO</name>
<dbReference type="Proteomes" id="UP000038010">
    <property type="component" value="Unassembled WGS sequence"/>
</dbReference>
<feature type="domain" description="FAD-binding" evidence="6">
    <location>
        <begin position="332"/>
        <end position="371"/>
    </location>
</feature>
<dbReference type="SUPFAM" id="SSF51905">
    <property type="entry name" value="FAD/NAD(P)-binding domain"/>
    <property type="match status" value="1"/>
</dbReference>
<keyword evidence="2" id="KW-0285">Flavoprotein</keyword>
<dbReference type="RefSeq" id="XP_017994628.1">
    <property type="nucleotide sequence ID" value="XM_018145069.1"/>
</dbReference>
<keyword evidence="8" id="KW-1185">Reference proteome</keyword>
<dbReference type="GO" id="GO:0004497">
    <property type="term" value="F:monooxygenase activity"/>
    <property type="evidence" value="ECO:0007669"/>
    <property type="project" value="UniProtKB-KW"/>
</dbReference>
<dbReference type="Pfam" id="PF01494">
    <property type="entry name" value="FAD_binding_3"/>
    <property type="match status" value="2"/>
</dbReference>
<evidence type="ECO:0000256" key="1">
    <source>
        <dbReference type="ARBA" id="ARBA00001974"/>
    </source>
</evidence>
<reference evidence="7 8" key="1">
    <citation type="submission" date="2015-06" db="EMBL/GenBank/DDBJ databases">
        <title>Draft genome of the ant-associated black yeast Phialophora attae CBS 131958.</title>
        <authorList>
            <person name="Moreno L.F."/>
            <person name="Stielow B.J."/>
            <person name="de Hoog S."/>
            <person name="Vicente V.A."/>
            <person name="Weiss V.A."/>
            <person name="de Vries M."/>
            <person name="Cruz L.M."/>
            <person name="Souza E.M."/>
        </authorList>
    </citation>
    <scope>NUCLEOTIDE SEQUENCE [LARGE SCALE GENOMIC DNA]</scope>
    <source>
        <strain evidence="7 8">CBS 131958</strain>
    </source>
</reference>
<sequence length="452" mass="50399">MEKFNVIIAGGGLAGPLLANGLLEAGVQVDVYEKLKANAKRDGYSIRVAQPCLTAFRKFLSEDQCATIVSKLGSFEGGKETTPIWYDHNMKPLIDMQRVTAQYDGSAPMDRVVLRDILMERPLSEGIVHFDKSFSRYEIISKDSRESVRVFFEDGTSADCDVLIAADGSHSKVNQQIGLDNIVQVPVINFITKVKLSRAKYDLLPAAARRRPIICFSHKMTYFCVAYTPKSKSGTDASSGKSTNTKIDIDETAATFTFSLLMLKSECPEDIKEWTLEKKWSFLSEAISTWDNTFLQVIDVLKDVELYIFEPRASKRPAMDWRSSAKSASVPTAGHPRVWLLGDAMHVMLPNRGMGGNQAMLDTTFIAPLLKRLNKSAEARGHVSTAEVAAACQEYEREMIPRAFEWVELSGGTKAVPFDTNTYIGQLTCLMFRLSLDVRDRWNAVCRAIGMQ</sequence>
<organism evidence="7 8">
    <name type="scientific">Cyphellophora attinorum</name>
    <dbReference type="NCBI Taxonomy" id="1664694"/>
    <lineage>
        <taxon>Eukaryota</taxon>
        <taxon>Fungi</taxon>
        <taxon>Dikarya</taxon>
        <taxon>Ascomycota</taxon>
        <taxon>Pezizomycotina</taxon>
        <taxon>Eurotiomycetes</taxon>
        <taxon>Chaetothyriomycetidae</taxon>
        <taxon>Chaetothyriales</taxon>
        <taxon>Cyphellophoraceae</taxon>
        <taxon>Cyphellophora</taxon>
    </lineage>
</organism>
<dbReference type="Gene3D" id="3.50.50.60">
    <property type="entry name" value="FAD/NAD(P)-binding domain"/>
    <property type="match status" value="1"/>
</dbReference>
<evidence type="ECO:0000313" key="7">
    <source>
        <dbReference type="EMBL" id="KPI34665.1"/>
    </source>
</evidence>
<gene>
    <name evidence="7" type="ORF">AB675_48</name>
</gene>
<keyword evidence="5" id="KW-0503">Monooxygenase</keyword>
<dbReference type="AlphaFoldDB" id="A0A0N1NV99"/>
<evidence type="ECO:0000313" key="8">
    <source>
        <dbReference type="Proteomes" id="UP000038010"/>
    </source>
</evidence>
<evidence type="ECO:0000256" key="2">
    <source>
        <dbReference type="ARBA" id="ARBA00022630"/>
    </source>
</evidence>
<accession>A0A0N1NV99</accession>
<evidence type="ECO:0000256" key="5">
    <source>
        <dbReference type="ARBA" id="ARBA00023033"/>
    </source>
</evidence>
<evidence type="ECO:0000256" key="4">
    <source>
        <dbReference type="ARBA" id="ARBA00023002"/>
    </source>
</evidence>
<dbReference type="GO" id="GO:0071949">
    <property type="term" value="F:FAD binding"/>
    <property type="evidence" value="ECO:0007669"/>
    <property type="project" value="InterPro"/>
</dbReference>
<dbReference type="InterPro" id="IPR002938">
    <property type="entry name" value="FAD-bd"/>
</dbReference>
<comment type="cofactor">
    <cofactor evidence="1">
        <name>FAD</name>
        <dbReference type="ChEBI" id="CHEBI:57692"/>
    </cofactor>
</comment>
<dbReference type="PANTHER" id="PTHR47178:SF6">
    <property type="entry name" value="FAD-BINDING DOMAIN-CONTAINING PROTEIN"/>
    <property type="match status" value="1"/>
</dbReference>
<keyword evidence="4" id="KW-0560">Oxidoreductase</keyword>
<comment type="caution">
    <text evidence="7">The sequence shown here is derived from an EMBL/GenBank/DDBJ whole genome shotgun (WGS) entry which is preliminary data.</text>
</comment>
<dbReference type="GeneID" id="28736843"/>
<dbReference type="OrthoDB" id="4111246at2759"/>
<evidence type="ECO:0000256" key="3">
    <source>
        <dbReference type="ARBA" id="ARBA00022827"/>
    </source>
</evidence>
<dbReference type="STRING" id="1664694.A0A0N1NV99"/>
<feature type="domain" description="FAD-binding" evidence="6">
    <location>
        <begin position="4"/>
        <end position="188"/>
    </location>
</feature>
<dbReference type="EMBL" id="LFJN01000053">
    <property type="protein sequence ID" value="KPI34665.1"/>
    <property type="molecule type" value="Genomic_DNA"/>
</dbReference>
<keyword evidence="3" id="KW-0274">FAD</keyword>
<dbReference type="InterPro" id="IPR036188">
    <property type="entry name" value="FAD/NAD-bd_sf"/>
</dbReference>
<protein>
    <recommendedName>
        <fullName evidence="6">FAD-binding domain-containing protein</fullName>
    </recommendedName>
</protein>
<evidence type="ECO:0000259" key="6">
    <source>
        <dbReference type="Pfam" id="PF01494"/>
    </source>
</evidence>
<dbReference type="PANTHER" id="PTHR47178">
    <property type="entry name" value="MONOOXYGENASE, FAD-BINDING"/>
    <property type="match status" value="1"/>
</dbReference>